<sequence length="112" mass="12026">MVPSILGVGFSLCFALGMVKFDGQCVMRDPAAERQRRWKSESAGRGGLLLARPTGQMDQAADSELAGFWTWAFCMGSSAVCAQGPSRRVLLTRPRGRLMKGEQGNSTGGFVP</sequence>
<dbReference type="Proteomes" id="UP001162501">
    <property type="component" value="Chromosome 4"/>
</dbReference>
<protein>
    <submittedName>
        <fullName evidence="1">Uncharacterized protein</fullName>
    </submittedName>
</protein>
<name>A0AC59ZTN6_RANTA</name>
<evidence type="ECO:0000313" key="1">
    <source>
        <dbReference type="EMBL" id="CAN0507531.1"/>
    </source>
</evidence>
<dbReference type="EMBL" id="OX596088">
    <property type="protein sequence ID" value="CAN0507531.1"/>
    <property type="molecule type" value="Genomic_DNA"/>
</dbReference>
<proteinExistence type="predicted"/>
<organism evidence="1 2">
    <name type="scientific">Rangifer tarandus platyrhynchus</name>
    <name type="common">Svalbard reindeer</name>
    <dbReference type="NCBI Taxonomy" id="3082113"/>
    <lineage>
        <taxon>Eukaryota</taxon>
        <taxon>Metazoa</taxon>
        <taxon>Chordata</taxon>
        <taxon>Craniata</taxon>
        <taxon>Vertebrata</taxon>
        <taxon>Euteleostomi</taxon>
        <taxon>Mammalia</taxon>
        <taxon>Eutheria</taxon>
        <taxon>Laurasiatheria</taxon>
        <taxon>Artiodactyla</taxon>
        <taxon>Ruminantia</taxon>
        <taxon>Pecora</taxon>
        <taxon>Cervidae</taxon>
        <taxon>Odocoileinae</taxon>
        <taxon>Rangifer</taxon>
    </lineage>
</organism>
<accession>A0AC59ZTN6</accession>
<evidence type="ECO:0000313" key="2">
    <source>
        <dbReference type="Proteomes" id="UP001162501"/>
    </source>
</evidence>
<reference evidence="1" key="1">
    <citation type="submission" date="2023-05" db="EMBL/GenBank/DDBJ databases">
        <authorList>
            <consortium name="ELIXIR-Norway"/>
        </authorList>
    </citation>
    <scope>NUCLEOTIDE SEQUENCE</scope>
</reference>
<reference evidence="1" key="2">
    <citation type="submission" date="2025-03" db="EMBL/GenBank/DDBJ databases">
        <authorList>
            <consortium name="ELIXIR-Norway"/>
            <consortium name="Elixir Norway"/>
        </authorList>
    </citation>
    <scope>NUCLEOTIDE SEQUENCE</scope>
</reference>
<gene>
    <name evidence="1" type="ORF">MRATA1EN22A_LOCUS22731</name>
</gene>